<dbReference type="PANTHER" id="PTHR28047">
    <property type="entry name" value="PROTEIN DCG1"/>
    <property type="match status" value="1"/>
</dbReference>
<protein>
    <submittedName>
        <fullName evidence="2">Aspartate/glutamate racemase family protein</fullName>
    </submittedName>
</protein>
<evidence type="ECO:0000313" key="2">
    <source>
        <dbReference type="EMBL" id="MDN7246170.1"/>
    </source>
</evidence>
<accession>A0ABT8NFA6</accession>
<dbReference type="EMBL" id="JAUJWU010000003">
    <property type="protein sequence ID" value="MDN7246170.1"/>
    <property type="molecule type" value="Genomic_DNA"/>
</dbReference>
<reference evidence="2 3" key="1">
    <citation type="submission" date="2023-07" db="EMBL/GenBank/DDBJ databases">
        <title>Novel species in genus Planococcus.</title>
        <authorList>
            <person name="Ning S."/>
        </authorList>
    </citation>
    <scope>NUCLEOTIDE SEQUENCE [LARGE SCALE GENOMIC DNA]</scope>
    <source>
        <strain evidence="2 3">N017</strain>
    </source>
</reference>
<comment type="caution">
    <text evidence="2">The sequence shown here is derived from an EMBL/GenBank/DDBJ whole genome shotgun (WGS) entry which is preliminary data.</text>
</comment>
<dbReference type="Pfam" id="PF01177">
    <property type="entry name" value="Asp_Glu_race"/>
    <property type="match status" value="1"/>
</dbReference>
<evidence type="ECO:0000256" key="1">
    <source>
        <dbReference type="ARBA" id="ARBA00038414"/>
    </source>
</evidence>
<dbReference type="InterPro" id="IPR053714">
    <property type="entry name" value="Iso_Racemase_Enz_sf"/>
</dbReference>
<dbReference type="Gene3D" id="3.40.50.12500">
    <property type="match status" value="1"/>
</dbReference>
<keyword evidence="3" id="KW-1185">Reference proteome</keyword>
<gene>
    <name evidence="2" type="ORF">QWY13_11805</name>
</gene>
<dbReference type="Proteomes" id="UP001172142">
    <property type="component" value="Unassembled WGS sequence"/>
</dbReference>
<name>A0ABT8NFA6_9BACL</name>
<dbReference type="InterPro" id="IPR015942">
    <property type="entry name" value="Asp/Glu/hydantoin_racemase"/>
</dbReference>
<organism evidence="2 3">
    <name type="scientific">Planococcus shenhongbingii</name>
    <dbReference type="NCBI Taxonomy" id="3058398"/>
    <lineage>
        <taxon>Bacteria</taxon>
        <taxon>Bacillati</taxon>
        <taxon>Bacillota</taxon>
        <taxon>Bacilli</taxon>
        <taxon>Bacillales</taxon>
        <taxon>Caryophanaceae</taxon>
        <taxon>Planococcus</taxon>
    </lineage>
</organism>
<dbReference type="RefSeq" id="WP_301856763.1">
    <property type="nucleotide sequence ID" value="NZ_JAUJWU010000003.1"/>
</dbReference>
<dbReference type="PANTHER" id="PTHR28047:SF5">
    <property type="entry name" value="PROTEIN DCG1"/>
    <property type="match status" value="1"/>
</dbReference>
<dbReference type="InterPro" id="IPR052186">
    <property type="entry name" value="Hydantoin_racemase-like"/>
</dbReference>
<sequence length="267" mass="28934">MKIVYVIPGPLSRTEKGRLEMARRLDVLKSYAAPGTHVDIVDIEEGPASIESLYEEYLSIPNTVSCMHEMEKQGYDAAILGCYGDPGLDAIREVTEKMVVVGPGEAGVMAAAMSGYRFSIITVTNSMVNPLYHLVEKAGVGKKLASVRAIEVPVLELAEEKENTVRKLVAEGRKAIEEDRADTLILGCMSMGFLNVAEEMSNELGVTVINPGRIALKMAEALAGAEVTHSKRAYPSPPKISSGKVSSAKDLMVKKEILMEQRNSGMF</sequence>
<comment type="similarity">
    <text evidence="1">Belongs to the HyuE racemase family.</text>
</comment>
<evidence type="ECO:0000313" key="3">
    <source>
        <dbReference type="Proteomes" id="UP001172142"/>
    </source>
</evidence>
<proteinExistence type="inferred from homology"/>